<name>A0ABD2WZE0_9HYME</name>
<proteinExistence type="predicted"/>
<evidence type="ECO:0000259" key="1">
    <source>
        <dbReference type="Pfam" id="PF07727"/>
    </source>
</evidence>
<dbReference type="Proteomes" id="UP001627154">
    <property type="component" value="Unassembled WGS sequence"/>
</dbReference>
<reference evidence="2 3" key="1">
    <citation type="journal article" date="2024" name="bioRxiv">
        <title>A reference genome for Trichogramma kaykai: A tiny desert-dwelling parasitoid wasp with competing sex-ratio distorters.</title>
        <authorList>
            <person name="Culotta J."/>
            <person name="Lindsey A.R."/>
        </authorList>
    </citation>
    <scope>NUCLEOTIDE SEQUENCE [LARGE SCALE GENOMIC DNA]</scope>
    <source>
        <strain evidence="2 3">KSX58</strain>
    </source>
</reference>
<comment type="caution">
    <text evidence="2">The sequence shown here is derived from an EMBL/GenBank/DDBJ whole genome shotgun (WGS) entry which is preliminary data.</text>
</comment>
<gene>
    <name evidence="2" type="ORF">TKK_007646</name>
</gene>
<dbReference type="InterPro" id="IPR043502">
    <property type="entry name" value="DNA/RNA_pol_sf"/>
</dbReference>
<dbReference type="Pfam" id="PF07727">
    <property type="entry name" value="RVT_2"/>
    <property type="match status" value="1"/>
</dbReference>
<dbReference type="AlphaFoldDB" id="A0ABD2WZE0"/>
<dbReference type="GO" id="GO:0071897">
    <property type="term" value="P:DNA biosynthetic process"/>
    <property type="evidence" value="ECO:0007669"/>
    <property type="project" value="UniProtKB-ARBA"/>
</dbReference>
<dbReference type="InterPro" id="IPR013103">
    <property type="entry name" value="RVT_2"/>
</dbReference>
<sequence length="709" mass="82174">MISRCHLLIRQSSVVIKSLAPRVSKFQNLQPAVRRRKRFILIPSSLKDEWTKEMREATMRNGLLLDQQVKTSEKLRESMTSLINSNNSVVRAQKDMMLQQETANQRVNMLIDTVRNLVDAIKRQSINITPPIQNKDPNFVYQATLSEQVKESEECQIYRSVAEIYRDPVTYKSAMNSKESQNWQAAVNEELKSMEENNVWSLVERPPRENIIDSRWVFKRKVSPTTETIYRARLVVRGFKDTNDYEIRETYAPVSRMTVIRSVFAIINKYNLEAIQLDVKTAFLNGILENDIYMEIPEGVNIDEESKEKYVCRLNKALYGLKVSPKRWNEKFSEVALKLGLQNDTNEPCLYTWRFQGKLVILVLYVDDIILASNCQLKLTEIRDKLCKEFKMKDLGEPKMYLGMEIQRDRSGRKIVLKQSEYIEKILEKFKMTECKPQETPMITRQAKKIESKNPEKQKEMITPFHGPFREAIGSLLYLAGVTRPDIAYAVNLLSRRQIAPTTSDWTEVKRIFRYLRGSINEGLVYRANGDEMKVYTDSSFGDCEESKSTSGYIIKLFDDTVAWRSKKQTLVTRSTCGAEYYAMSEACQEIISLDKALRDMIGRTLYPVTIQCDNRSAKSCTEMEGSNKLKCFDLPFSEIQSVLDKRERTGVKVPMTEIHGDFIKQCVKDNRVKINWVASKENLADIMTKPLPLPIHKYLREKIANMSF</sequence>
<feature type="domain" description="Reverse transcriptase Ty1/copia-type" evidence="1">
    <location>
        <begin position="197"/>
        <end position="443"/>
    </location>
</feature>
<evidence type="ECO:0000313" key="2">
    <source>
        <dbReference type="EMBL" id="KAL3398491.1"/>
    </source>
</evidence>
<dbReference type="PANTHER" id="PTHR11439:SF467">
    <property type="entry name" value="INTEGRASE CATALYTIC DOMAIN-CONTAINING PROTEIN"/>
    <property type="match status" value="1"/>
</dbReference>
<dbReference type="SUPFAM" id="SSF56672">
    <property type="entry name" value="DNA/RNA polymerases"/>
    <property type="match status" value="1"/>
</dbReference>
<protein>
    <recommendedName>
        <fullName evidence="1">Reverse transcriptase Ty1/copia-type domain-containing protein</fullName>
    </recommendedName>
</protein>
<keyword evidence="3" id="KW-1185">Reference proteome</keyword>
<dbReference type="EMBL" id="JBJJXI010000059">
    <property type="protein sequence ID" value="KAL3398491.1"/>
    <property type="molecule type" value="Genomic_DNA"/>
</dbReference>
<dbReference type="CDD" id="cd09272">
    <property type="entry name" value="RNase_HI_RT_Ty1"/>
    <property type="match status" value="1"/>
</dbReference>
<organism evidence="2 3">
    <name type="scientific">Trichogramma kaykai</name>
    <dbReference type="NCBI Taxonomy" id="54128"/>
    <lineage>
        <taxon>Eukaryota</taxon>
        <taxon>Metazoa</taxon>
        <taxon>Ecdysozoa</taxon>
        <taxon>Arthropoda</taxon>
        <taxon>Hexapoda</taxon>
        <taxon>Insecta</taxon>
        <taxon>Pterygota</taxon>
        <taxon>Neoptera</taxon>
        <taxon>Endopterygota</taxon>
        <taxon>Hymenoptera</taxon>
        <taxon>Apocrita</taxon>
        <taxon>Proctotrupomorpha</taxon>
        <taxon>Chalcidoidea</taxon>
        <taxon>Trichogrammatidae</taxon>
        <taxon>Trichogramma</taxon>
    </lineage>
</organism>
<dbReference type="PANTHER" id="PTHR11439">
    <property type="entry name" value="GAG-POL-RELATED RETROTRANSPOSON"/>
    <property type="match status" value="1"/>
</dbReference>
<accession>A0ABD2WZE0</accession>
<evidence type="ECO:0000313" key="3">
    <source>
        <dbReference type="Proteomes" id="UP001627154"/>
    </source>
</evidence>